<dbReference type="CDD" id="cd00688">
    <property type="entry name" value="ISOPREN_C2_like"/>
    <property type="match status" value="1"/>
</dbReference>
<dbReference type="RefSeq" id="WP_151968232.1">
    <property type="nucleotide sequence ID" value="NZ_AP019860.1"/>
</dbReference>
<name>A0A5S9ILR9_UABAM</name>
<keyword evidence="1" id="KW-0812">Transmembrane</keyword>
<dbReference type="KEGG" id="uam:UABAM_02409"/>
<reference evidence="2 3" key="1">
    <citation type="submission" date="2019-08" db="EMBL/GenBank/DDBJ databases">
        <title>Complete genome sequence of Candidatus Uab amorphum.</title>
        <authorList>
            <person name="Shiratori T."/>
            <person name="Suzuki S."/>
            <person name="Kakizawa Y."/>
            <person name="Ishida K."/>
        </authorList>
    </citation>
    <scope>NUCLEOTIDE SEQUENCE [LARGE SCALE GENOMIC DNA]</scope>
    <source>
        <strain evidence="2 3">SRT547</strain>
    </source>
</reference>
<dbReference type="OrthoDB" id="238862at2"/>
<organism evidence="2 3">
    <name type="scientific">Uabimicrobium amorphum</name>
    <dbReference type="NCBI Taxonomy" id="2596890"/>
    <lineage>
        <taxon>Bacteria</taxon>
        <taxon>Pseudomonadati</taxon>
        <taxon>Planctomycetota</taxon>
        <taxon>Candidatus Uabimicrobiia</taxon>
        <taxon>Candidatus Uabimicrobiales</taxon>
        <taxon>Candidatus Uabimicrobiaceae</taxon>
        <taxon>Candidatus Uabimicrobium</taxon>
    </lineage>
</organism>
<dbReference type="AlphaFoldDB" id="A0A5S9ILR9"/>
<evidence type="ECO:0000313" key="2">
    <source>
        <dbReference type="EMBL" id="BBM84054.1"/>
    </source>
</evidence>
<evidence type="ECO:0000313" key="3">
    <source>
        <dbReference type="Proteomes" id="UP000326354"/>
    </source>
</evidence>
<dbReference type="Proteomes" id="UP000326354">
    <property type="component" value="Chromosome"/>
</dbReference>
<evidence type="ECO:0000256" key="1">
    <source>
        <dbReference type="SAM" id="Phobius"/>
    </source>
</evidence>
<sequence length="525" mass="57987">MSEYLEDDYVDDGYADDYVDEDFNDFWQEQLQKTPWWMISLVVHTIAAFIATLIVFEKAPEKPEYEYIAEIQEVKKEEVKPEPKRDVFKKTKPVKENEPTVEDPVVKEAKVSDHNESNDNEENFTMKGNEEAAANSPLKANFDSSFIGAGGGAGGKFGTRFGGKADLVKEGGGSAATESAVKAGLEWLKRHQADDGGWDADGFISKCGSDPKNPGECDGAGYQWVDPGVTGLALLCFLGAGNTATTGEFKDVVRKAQKYLKSIQDEEGCFGKKQGHYMYNHSIAALAMAEAYALSNYNPLLRSSAQKGIDYLVKSQNPGKAWRYSYQCGDNDTSVTGWAVMALKSAKVAELEVPDSSFTSALVWVDEVTDEHYYRTGYIQKGDTGSRLQGVEGFSRSEAMTAAAMTSRVFSGTERTDARLHGGGALLSNSLPAWEQDAQGQSLVDFYYWYYGTLAMYQMGGDFWQTWNDKMKKALVENQKTSQCVNGSWDSVDPWGKAGGRVYSTAINVLSLEIYYRYAKVFGAK</sequence>
<dbReference type="SUPFAM" id="SSF48239">
    <property type="entry name" value="Terpenoid cyclases/Protein prenyltransferases"/>
    <property type="match status" value="1"/>
</dbReference>
<evidence type="ECO:0008006" key="4">
    <source>
        <dbReference type="Google" id="ProtNLM"/>
    </source>
</evidence>
<protein>
    <recommendedName>
        <fullName evidence="4">Squalene cyclase C-terminal domain-containing protein</fullName>
    </recommendedName>
</protein>
<dbReference type="EMBL" id="AP019860">
    <property type="protein sequence ID" value="BBM84054.1"/>
    <property type="molecule type" value="Genomic_DNA"/>
</dbReference>
<dbReference type="InterPro" id="IPR008930">
    <property type="entry name" value="Terpenoid_cyclase/PrenylTrfase"/>
</dbReference>
<gene>
    <name evidence="2" type="ORF">UABAM_02409</name>
</gene>
<keyword evidence="1" id="KW-0472">Membrane</keyword>
<dbReference type="Gene3D" id="1.50.10.20">
    <property type="match status" value="2"/>
</dbReference>
<feature type="transmembrane region" description="Helical" evidence="1">
    <location>
        <begin position="36"/>
        <end position="56"/>
    </location>
</feature>
<accession>A0A5S9ILR9</accession>
<proteinExistence type="predicted"/>
<keyword evidence="3" id="KW-1185">Reference proteome</keyword>
<keyword evidence="1" id="KW-1133">Transmembrane helix</keyword>